<evidence type="ECO:0000313" key="2">
    <source>
        <dbReference type="EMBL" id="GBF08265.1"/>
    </source>
</evidence>
<sequence>DPTGGVGYPWTDQVTDHPADPYAGGRAYPWSGVGAPAGLHASAITADSYLSDVTWDPGTASSGWGPIEKDLSNGEKNAGDGKTLTIGGTTYAKGLGVHANSSVSYTLGGTCSTFSATIGVDDEVAERGSVIFEVWNGTASKLYDSGVVRGTDAPRDISVSVSGVSTLRLVVRDGGDGLSADHADWALARVTCPPASPSGEAYVSDLPWSTPTNAWGPIEKDLSNGEKLAGDGKTLTIGGQTYAKGLGVHANSSVSYALSGRCSTFTAAVGVDDEVGDRGSVVFRVYGDGTERMPAVVRRGTDGAQLISVDVSGVNELKLVVGDNGDGISSDHADWADAKLT</sequence>
<name>A0A2I9E327_9DEIO</name>
<organism evidence="2 3">
    <name type="scientific">Deinococcus aerius</name>
    <dbReference type="NCBI Taxonomy" id="200253"/>
    <lineage>
        <taxon>Bacteria</taxon>
        <taxon>Thermotogati</taxon>
        <taxon>Deinococcota</taxon>
        <taxon>Deinococci</taxon>
        <taxon>Deinococcales</taxon>
        <taxon>Deinococcaceae</taxon>
        <taxon>Deinococcus</taxon>
    </lineage>
</organism>
<dbReference type="EMBL" id="BFAG01000037">
    <property type="protein sequence ID" value="GBF08265.1"/>
    <property type="molecule type" value="Genomic_DNA"/>
</dbReference>
<dbReference type="SUPFAM" id="SSF49785">
    <property type="entry name" value="Galactose-binding domain-like"/>
    <property type="match status" value="2"/>
</dbReference>
<keyword evidence="3" id="KW-1185">Reference proteome</keyword>
<proteinExistence type="predicted"/>
<dbReference type="Proteomes" id="UP000236569">
    <property type="component" value="Unassembled WGS sequence"/>
</dbReference>
<comment type="caution">
    <text evidence="2">The sequence shown here is derived from an EMBL/GenBank/DDBJ whole genome shotgun (WGS) entry which is preliminary data.</text>
</comment>
<dbReference type="SMART" id="SM00776">
    <property type="entry name" value="NPCBM"/>
    <property type="match status" value="2"/>
</dbReference>
<dbReference type="Pfam" id="PF08305">
    <property type="entry name" value="NPCBM"/>
    <property type="match status" value="2"/>
</dbReference>
<protein>
    <submittedName>
        <fullName evidence="2">Glycosyl hydrolase family protein</fullName>
    </submittedName>
</protein>
<dbReference type="AlphaFoldDB" id="A0A2I9E327"/>
<feature type="non-terminal residue" evidence="2">
    <location>
        <position position="1"/>
    </location>
</feature>
<dbReference type="InterPro" id="IPR008979">
    <property type="entry name" value="Galactose-bd-like_sf"/>
</dbReference>
<dbReference type="InterPro" id="IPR038637">
    <property type="entry name" value="NPCBM_sf"/>
</dbReference>
<accession>A0A2I9E327</accession>
<dbReference type="Gene3D" id="2.60.120.1060">
    <property type="entry name" value="NPCBM/NEW2 domain"/>
    <property type="match status" value="2"/>
</dbReference>
<feature type="non-terminal residue" evidence="2">
    <location>
        <position position="341"/>
    </location>
</feature>
<evidence type="ECO:0000259" key="1">
    <source>
        <dbReference type="SMART" id="SM00776"/>
    </source>
</evidence>
<feature type="domain" description="Glycosyl hydrolase family 98 putative carbohydrate-binding module" evidence="1">
    <location>
        <begin position="197"/>
        <end position="341"/>
    </location>
</feature>
<reference evidence="3" key="1">
    <citation type="submission" date="2018-01" db="EMBL/GenBank/DDBJ databases">
        <title>Draft Genome Sequence of the Radioresistant Bacterium Deinococcus aerius TR0125, Isolated from the Higher Atmosphere above Japan.</title>
        <authorList>
            <person name="Satoh K."/>
            <person name="Arai H."/>
            <person name="Sanzen T."/>
            <person name="Kawaguchi Y."/>
            <person name="Hayashi H."/>
            <person name="Yokobori S."/>
            <person name="Yamagishi A."/>
            <person name="Oono Y."/>
            <person name="Narumi I."/>
        </authorList>
    </citation>
    <scope>NUCLEOTIDE SEQUENCE [LARGE SCALE GENOMIC DNA]</scope>
    <source>
        <strain evidence="3">TR0125</strain>
    </source>
</reference>
<feature type="domain" description="Glycosyl hydrolase family 98 putative carbohydrate-binding module" evidence="1">
    <location>
        <begin position="44"/>
        <end position="192"/>
    </location>
</feature>
<evidence type="ECO:0000313" key="3">
    <source>
        <dbReference type="Proteomes" id="UP000236569"/>
    </source>
</evidence>
<gene>
    <name evidence="2" type="ORF">DAERI_370001</name>
</gene>
<dbReference type="InterPro" id="IPR013222">
    <property type="entry name" value="Glyco_hyd_98_carb-bd"/>
</dbReference>
<dbReference type="GO" id="GO:0016787">
    <property type="term" value="F:hydrolase activity"/>
    <property type="evidence" value="ECO:0007669"/>
    <property type="project" value="UniProtKB-KW"/>
</dbReference>
<keyword evidence="2" id="KW-0378">Hydrolase</keyword>